<dbReference type="GO" id="GO:0015937">
    <property type="term" value="P:coenzyme A biosynthetic process"/>
    <property type="evidence" value="ECO:0007669"/>
    <property type="project" value="UniProtKB-UniRule"/>
</dbReference>
<keyword evidence="2 5" id="KW-0547">Nucleotide-binding</keyword>
<dbReference type="Proteomes" id="UP001057305">
    <property type="component" value="Chromosome"/>
</dbReference>
<dbReference type="GO" id="GO:0005524">
    <property type="term" value="F:ATP binding"/>
    <property type="evidence" value="ECO:0007669"/>
    <property type="project" value="UniProtKB-UniRule"/>
</dbReference>
<dbReference type="CDD" id="cd02022">
    <property type="entry name" value="DPCK"/>
    <property type="match status" value="1"/>
</dbReference>
<keyword evidence="5 7" id="KW-0808">Transferase</keyword>
<comment type="function">
    <text evidence="5">Catalyzes the phosphorylation of the 3'-hydroxyl group of dephosphocoenzyme A to form coenzyme A.</text>
</comment>
<evidence type="ECO:0000256" key="4">
    <source>
        <dbReference type="ARBA" id="ARBA00022993"/>
    </source>
</evidence>
<comment type="similarity">
    <text evidence="1 5">Belongs to the CoaE family.</text>
</comment>
<accession>A0A9X9HXZ0</accession>
<organism evidence="7 8">
    <name type="scientific">Neisseria subflava</name>
    <dbReference type="NCBI Taxonomy" id="28449"/>
    <lineage>
        <taxon>Bacteria</taxon>
        <taxon>Pseudomonadati</taxon>
        <taxon>Pseudomonadota</taxon>
        <taxon>Betaproteobacteria</taxon>
        <taxon>Neisseriales</taxon>
        <taxon>Neisseriaceae</taxon>
        <taxon>Neisseria</taxon>
    </lineage>
</organism>
<evidence type="ECO:0000256" key="6">
    <source>
        <dbReference type="NCBIfam" id="TIGR00152"/>
    </source>
</evidence>
<comment type="catalytic activity">
    <reaction evidence="5">
        <text>3'-dephospho-CoA + ATP = ADP + CoA + H(+)</text>
        <dbReference type="Rhea" id="RHEA:18245"/>
        <dbReference type="ChEBI" id="CHEBI:15378"/>
        <dbReference type="ChEBI" id="CHEBI:30616"/>
        <dbReference type="ChEBI" id="CHEBI:57287"/>
        <dbReference type="ChEBI" id="CHEBI:57328"/>
        <dbReference type="ChEBI" id="CHEBI:456216"/>
        <dbReference type="EC" id="2.7.1.24"/>
    </reaction>
</comment>
<dbReference type="NCBIfam" id="TIGR00152">
    <property type="entry name" value="dephospho-CoA kinase"/>
    <property type="match status" value="1"/>
</dbReference>
<dbReference type="EMBL" id="CP073116">
    <property type="protein sequence ID" value="UTG71888.1"/>
    <property type="molecule type" value="Genomic_DNA"/>
</dbReference>
<evidence type="ECO:0000256" key="3">
    <source>
        <dbReference type="ARBA" id="ARBA00022840"/>
    </source>
</evidence>
<evidence type="ECO:0000313" key="7">
    <source>
        <dbReference type="EMBL" id="UTG71888.1"/>
    </source>
</evidence>
<dbReference type="SUPFAM" id="SSF52540">
    <property type="entry name" value="P-loop containing nucleoside triphosphate hydrolases"/>
    <property type="match status" value="1"/>
</dbReference>
<dbReference type="PANTHER" id="PTHR10695:SF46">
    <property type="entry name" value="BIFUNCTIONAL COENZYME A SYNTHASE-RELATED"/>
    <property type="match status" value="1"/>
</dbReference>
<keyword evidence="5" id="KW-0963">Cytoplasm</keyword>
<dbReference type="AlphaFoldDB" id="A0A9X9HXZ0"/>
<evidence type="ECO:0000256" key="2">
    <source>
        <dbReference type="ARBA" id="ARBA00022741"/>
    </source>
</evidence>
<keyword evidence="3 5" id="KW-0067">ATP-binding</keyword>
<dbReference type="Pfam" id="PF01121">
    <property type="entry name" value="CoaE"/>
    <property type="match status" value="1"/>
</dbReference>
<dbReference type="InterPro" id="IPR001977">
    <property type="entry name" value="Depp_CoAkinase"/>
</dbReference>
<evidence type="ECO:0000313" key="8">
    <source>
        <dbReference type="Proteomes" id="UP001057305"/>
    </source>
</evidence>
<evidence type="ECO:0000256" key="5">
    <source>
        <dbReference type="HAMAP-Rule" id="MF_00376"/>
    </source>
</evidence>
<dbReference type="InterPro" id="IPR027417">
    <property type="entry name" value="P-loop_NTPase"/>
</dbReference>
<sequence>MTLWIGLTGGIGSGKSSIAQMFAELGVPIIDADAISRSLTAENGEALPAIREFFGDEFFDHEGRLNRMALREEVFRRPQSKKQLENLLLPLILYKIQQQKQQLASPTYGIVDVPLLIENPAFKAETDRILVVDVPESVQIERVHQRNGFSEEQTRQIMATQASRCDRLLHADDVLDNTHSMEEAKIKVARLHQYYQSIAQSLKETA</sequence>
<evidence type="ECO:0000256" key="1">
    <source>
        <dbReference type="ARBA" id="ARBA00009018"/>
    </source>
</evidence>
<gene>
    <name evidence="5 7" type="primary">coaE</name>
    <name evidence="7" type="ORF">KCG56_11285</name>
</gene>
<dbReference type="GO" id="GO:0004140">
    <property type="term" value="F:dephospho-CoA kinase activity"/>
    <property type="evidence" value="ECO:0007669"/>
    <property type="project" value="UniProtKB-UniRule"/>
</dbReference>
<comment type="subcellular location">
    <subcellularLocation>
        <location evidence="5">Cytoplasm</location>
    </subcellularLocation>
</comment>
<reference evidence="7" key="1">
    <citation type="submission" date="2021-04" db="EMBL/GenBank/DDBJ databases">
        <title>Characterizing Neisseria spp. as novel respiratory pathobionts in bronchiectasis.</title>
        <authorList>
            <person name="Li L."/>
            <person name="Mac Aogain M."/>
            <person name="Xu T."/>
            <person name="Jaggi T.K."/>
            <person name="Chan L.Y."/>
            <person name="Keir H.R."/>
            <person name="Dicker A.J."/>
            <person name="Qu J."/>
            <person name="Liu Y."/>
            <person name="Chen H.S."/>
            <person name="Koh M.S."/>
            <person name="Ong T.H."/>
            <person name="Lim A.Y.H."/>
            <person name="Abisheganaden J."/>
            <person name="Low T.B."/>
            <person name="Oliver B.G."/>
            <person name="Tan N.S."/>
            <person name="Fang M."/>
            <person name="Chalmers J.D."/>
            <person name="Chotirmall S.H."/>
        </authorList>
    </citation>
    <scope>NUCLEOTIDE SEQUENCE</scope>
    <source>
        <strain evidence="7">TT0073</strain>
    </source>
</reference>
<dbReference type="EC" id="2.7.1.24" evidence="5 6"/>
<keyword evidence="4 5" id="KW-0173">Coenzyme A biosynthesis</keyword>
<protein>
    <recommendedName>
        <fullName evidence="5 6">Dephospho-CoA kinase</fullName>
        <ecNumber evidence="5 6">2.7.1.24</ecNumber>
    </recommendedName>
    <alternativeName>
        <fullName evidence="5">Dephosphocoenzyme A kinase</fullName>
    </alternativeName>
</protein>
<keyword evidence="5 7" id="KW-0418">Kinase</keyword>
<dbReference type="RefSeq" id="WP_254321468.1">
    <property type="nucleotide sequence ID" value="NZ_CP073116.1"/>
</dbReference>
<dbReference type="Gene3D" id="3.40.50.300">
    <property type="entry name" value="P-loop containing nucleotide triphosphate hydrolases"/>
    <property type="match status" value="1"/>
</dbReference>
<dbReference type="GO" id="GO:0005737">
    <property type="term" value="C:cytoplasm"/>
    <property type="evidence" value="ECO:0007669"/>
    <property type="project" value="UniProtKB-SubCell"/>
</dbReference>
<name>A0A9X9HXZ0_NEISU</name>
<dbReference type="HAMAP" id="MF_00376">
    <property type="entry name" value="Dephospho_CoA_kinase"/>
    <property type="match status" value="1"/>
</dbReference>
<proteinExistence type="inferred from homology"/>
<feature type="binding site" evidence="5">
    <location>
        <begin position="12"/>
        <end position="17"/>
    </location>
    <ligand>
        <name>ATP</name>
        <dbReference type="ChEBI" id="CHEBI:30616"/>
    </ligand>
</feature>
<comment type="pathway">
    <text evidence="5">Cofactor biosynthesis; coenzyme A biosynthesis; CoA from (R)-pantothenate: step 5/5.</text>
</comment>
<dbReference type="PROSITE" id="PS51219">
    <property type="entry name" value="DPCK"/>
    <property type="match status" value="1"/>
</dbReference>
<dbReference type="PANTHER" id="PTHR10695">
    <property type="entry name" value="DEPHOSPHO-COA KINASE-RELATED"/>
    <property type="match status" value="1"/>
</dbReference>